<evidence type="ECO:0000313" key="4">
    <source>
        <dbReference type="Proteomes" id="UP000039046"/>
    </source>
</evidence>
<evidence type="ECO:0000313" key="3">
    <source>
        <dbReference type="EMBL" id="CEJ82124.1"/>
    </source>
</evidence>
<feature type="transmembrane region" description="Helical" evidence="2">
    <location>
        <begin position="385"/>
        <end position="409"/>
    </location>
</feature>
<feature type="transmembrane region" description="Helical" evidence="2">
    <location>
        <begin position="227"/>
        <end position="247"/>
    </location>
</feature>
<feature type="transmembrane region" description="Helical" evidence="2">
    <location>
        <begin position="421"/>
        <end position="446"/>
    </location>
</feature>
<gene>
    <name evidence="3" type="ORF">VHEMI02210</name>
</gene>
<feature type="transmembrane region" description="Helical" evidence="2">
    <location>
        <begin position="110"/>
        <end position="129"/>
    </location>
</feature>
<feature type="region of interest" description="Disordered" evidence="1">
    <location>
        <begin position="1"/>
        <end position="33"/>
    </location>
</feature>
<feature type="transmembrane region" description="Helical" evidence="2">
    <location>
        <begin position="359"/>
        <end position="379"/>
    </location>
</feature>
<accession>A0A0A1T9W9</accession>
<dbReference type="AlphaFoldDB" id="A0A0A1T9W9"/>
<feature type="transmembrane region" description="Helical" evidence="2">
    <location>
        <begin position="452"/>
        <end position="469"/>
    </location>
</feature>
<feature type="transmembrane region" description="Helical" evidence="2">
    <location>
        <begin position="136"/>
        <end position="157"/>
    </location>
</feature>
<reference evidence="3 4" key="1">
    <citation type="journal article" date="2015" name="Genome Announc.">
        <title>Draft Genome Sequence and Gene Annotation of the Entomopathogenic Fungus Verticillium hemipterigenum.</title>
        <authorList>
            <person name="Horn F."/>
            <person name="Habel A."/>
            <person name="Scharf D.H."/>
            <person name="Dworschak J."/>
            <person name="Brakhage A.A."/>
            <person name="Guthke R."/>
            <person name="Hertweck C."/>
            <person name="Linde J."/>
        </authorList>
    </citation>
    <scope>NUCLEOTIDE SEQUENCE [LARGE SCALE GENOMIC DNA]</scope>
</reference>
<feature type="transmembrane region" description="Helical" evidence="2">
    <location>
        <begin position="328"/>
        <end position="347"/>
    </location>
</feature>
<dbReference type="Proteomes" id="UP000039046">
    <property type="component" value="Unassembled WGS sequence"/>
</dbReference>
<feature type="transmembrane region" description="Helical" evidence="2">
    <location>
        <begin position="300"/>
        <end position="322"/>
    </location>
</feature>
<name>A0A0A1T9W9_9HYPO</name>
<evidence type="ECO:0000256" key="1">
    <source>
        <dbReference type="SAM" id="MobiDB-lite"/>
    </source>
</evidence>
<sequence>MDRGEENQPFIPLEESEGGQRQPIHHDEDSYQPPQQIMLKPSLLIGLLMFTIAAAQSMTILSILKIGLCQAIAADPGHKPNDNGPGCGFARRRSLQGNPTERITDQSMSIPFPSSVVTAVVIVPLAIAAQRIGKKTVLVAALASVLLAQLFSTIVVLTNGILPKRLLWLSSALESLVGGYEIMRIIALALATNVVPRQHLLTTFLGLNMIYDLGHMAPAGLVLPWNINPLITLVVGLFSHGLIFLVAKFIDEEEHIVPDEPLKMITAPVIDTFGCLRNVGSMTDELLRIWRLICRDKRMIFVLVSMFLSSLLTPILSIFRVAIPVISLPWAIPTLIISHLCYFWGCCGRSISPLSKALWLARVLAILALPAAVLFGLPIDSSDPARAFLGFTTMGAYFTFQIVLSYVFIELQDNCTDTAALLAVVVAIDALVTMVWLPLVPLVVLAGSQADLISLIVYSVAIILLFCIWPRAKDKASVTNEAQSYERFETGGI</sequence>
<keyword evidence="4" id="KW-1185">Reference proteome</keyword>
<evidence type="ECO:0000256" key="2">
    <source>
        <dbReference type="SAM" id="Phobius"/>
    </source>
</evidence>
<feature type="transmembrane region" description="Helical" evidence="2">
    <location>
        <begin position="43"/>
        <end position="64"/>
    </location>
</feature>
<protein>
    <submittedName>
        <fullName evidence="3">Uncharacterized protein</fullName>
    </submittedName>
</protein>
<keyword evidence="2" id="KW-0812">Transmembrane</keyword>
<dbReference type="EMBL" id="CDHN01000001">
    <property type="protein sequence ID" value="CEJ82124.1"/>
    <property type="molecule type" value="Genomic_DNA"/>
</dbReference>
<organism evidence="3 4">
    <name type="scientific">[Torrubiella] hemipterigena</name>
    <dbReference type="NCBI Taxonomy" id="1531966"/>
    <lineage>
        <taxon>Eukaryota</taxon>
        <taxon>Fungi</taxon>
        <taxon>Dikarya</taxon>
        <taxon>Ascomycota</taxon>
        <taxon>Pezizomycotina</taxon>
        <taxon>Sordariomycetes</taxon>
        <taxon>Hypocreomycetidae</taxon>
        <taxon>Hypocreales</taxon>
        <taxon>Clavicipitaceae</taxon>
        <taxon>Clavicipitaceae incertae sedis</taxon>
        <taxon>'Torrubiella' clade</taxon>
    </lineage>
</organism>
<keyword evidence="2" id="KW-1133">Transmembrane helix</keyword>
<proteinExistence type="predicted"/>
<dbReference type="STRING" id="1531966.A0A0A1T9W9"/>
<dbReference type="HOGENOM" id="CLU_553414_0_0_1"/>
<keyword evidence="2" id="KW-0472">Membrane</keyword>